<evidence type="ECO:0000256" key="3">
    <source>
        <dbReference type="ARBA" id="ARBA00022483"/>
    </source>
</evidence>
<comment type="subunit">
    <text evidence="4">Component of the exocyst complex.</text>
</comment>
<dbReference type="OrthoDB" id="26242at2759"/>
<comment type="function">
    <text evidence="4">Component of the exocyst complex involved in the docking of exocytic vesicles with fusion sites on the plasma membrane.</text>
</comment>
<dbReference type="GO" id="GO:0000145">
    <property type="term" value="C:exocyst"/>
    <property type="evidence" value="ECO:0007669"/>
    <property type="project" value="UniProtKB-UniRule"/>
</dbReference>
<dbReference type="Pfam" id="PF15469">
    <property type="entry name" value="Sec5"/>
    <property type="match status" value="1"/>
</dbReference>
<dbReference type="InterPro" id="IPR039481">
    <property type="entry name" value="EXOC2/Sec5_N_dom"/>
</dbReference>
<evidence type="ECO:0000313" key="8">
    <source>
        <dbReference type="Proteomes" id="UP000199727"/>
    </source>
</evidence>
<gene>
    <name evidence="7" type="ORF">C361_00750</name>
</gene>
<protein>
    <recommendedName>
        <fullName evidence="4">Exocyst complex component SEC5</fullName>
    </recommendedName>
</protein>
<comment type="similarity">
    <text evidence="1 4">Belongs to the SEC5 family.</text>
</comment>
<dbReference type="GO" id="GO:0015031">
    <property type="term" value="P:protein transport"/>
    <property type="evidence" value="ECO:0007669"/>
    <property type="project" value="UniProtKB-KW"/>
</dbReference>
<evidence type="ECO:0000259" key="6">
    <source>
        <dbReference type="Pfam" id="PF15469"/>
    </source>
</evidence>
<evidence type="ECO:0000313" key="7">
    <source>
        <dbReference type="EMBL" id="OXG29095.1"/>
    </source>
</evidence>
<dbReference type="AlphaFoldDB" id="A0A854QLY4"/>
<sequence>MSRRDVDEAALLKLYGISTPYPEHWEEVDHEKDGPLAGTGTLGEDGGASEVSDPLGLRGTLTGVTDLDIKTRAATSLSSKAFDPKIFLSAHHPDASYQDLQKGINNLERAIESRSEAVRILVEDNFDRFVAVKASSDVVYRDMTEGFLADESDHGTRELREIFKVAAHRADQVFLPVLENAVKASKLRSTLGVFEKSKFLFNLPGQLLESINAGKYDLALRDYKKGLFLHNSRSGQLIPGVNASREQQKRVFDKVWSSVEEIMGDMRAKLDSGLKEASRGVEEQERTIEILVELDQSDEPAWTYLEYQHGHILSTIKIMYEKSQERARIAEQECAREPSTSTAYLNLLRRQLSSPQYELNSLAPTTVDAAWLAVHFLVKQLSEYVAKSFAGFWRIGKACMDGKFRKRDSSDSIAASNRPANTCRIMALEIVKLYSSLLSQFFKLSDPAVAESTPRKDSNTQLPSFVPAGTSVIIACYFAEKLVEDISDCAGELAGHEVVNDSGNGMKGLVESMKWKMREVIGVVWARDAKVLHGLEDWSQATNPKGAIRYLALVDEFQLRIISAVKNMAASRQGDKGSFSNALKIRIREDFVETQCHIYDGIMKATDVDLRDGSGADVEQRKRLLRRRGTDVSVVQHPEIRLLVSLAKFNQMQETSLKAICRKVSKVLDVDMAKQEDLLLQMIEGMDARAFKAYITLRAEPLGKIIREAVLHDTDWVNAGKPAEIRPYMHKIILLLVEAHAQTGDIAPTLVPRVIQALIEGITRVALSCFQQIKKYGPGGMLTATVEIEYFHSVVSLYVSAQASDNLSQIYDTIGSVYGRQQSPEELSKEMDGLRKLLSATRKATGMETLCLRAPKD</sequence>
<keyword evidence="4" id="KW-0653">Protein transport</keyword>
<feature type="domain" description="Exocyst complex component EXOC2/Sec5 N-terminal" evidence="6">
    <location>
        <begin position="52"/>
        <end position="852"/>
    </location>
</feature>
<feature type="compositionally biased region" description="Basic and acidic residues" evidence="5">
    <location>
        <begin position="24"/>
        <end position="34"/>
    </location>
</feature>
<organism evidence="7 8">
    <name type="scientific">Cryptococcus neoformans Tu259-1</name>
    <dbReference type="NCBI Taxonomy" id="1230072"/>
    <lineage>
        <taxon>Eukaryota</taxon>
        <taxon>Fungi</taxon>
        <taxon>Dikarya</taxon>
        <taxon>Basidiomycota</taxon>
        <taxon>Agaricomycotina</taxon>
        <taxon>Tremellomycetes</taxon>
        <taxon>Tremellales</taxon>
        <taxon>Cryptococcaceae</taxon>
        <taxon>Cryptococcus</taxon>
        <taxon>Cryptococcus neoformans species complex</taxon>
    </lineage>
</organism>
<dbReference type="PANTHER" id="PTHR13043:SF1">
    <property type="entry name" value="EXOCYST COMPLEX COMPONENT 2"/>
    <property type="match status" value="1"/>
</dbReference>
<dbReference type="InterPro" id="IPR029175">
    <property type="entry name" value="EXOC2/Sec5"/>
</dbReference>
<dbReference type="Proteomes" id="UP000199727">
    <property type="component" value="Unassembled WGS sequence"/>
</dbReference>
<evidence type="ECO:0000256" key="1">
    <source>
        <dbReference type="ARBA" id="ARBA00010578"/>
    </source>
</evidence>
<feature type="region of interest" description="Disordered" evidence="5">
    <location>
        <begin position="24"/>
        <end position="55"/>
    </location>
</feature>
<proteinExistence type="inferred from homology"/>
<dbReference type="EMBL" id="AMKT01000010">
    <property type="protein sequence ID" value="OXG29095.1"/>
    <property type="molecule type" value="Genomic_DNA"/>
</dbReference>
<evidence type="ECO:0000256" key="5">
    <source>
        <dbReference type="SAM" id="MobiDB-lite"/>
    </source>
</evidence>
<dbReference type="GO" id="GO:0006893">
    <property type="term" value="P:Golgi to plasma membrane transport"/>
    <property type="evidence" value="ECO:0007669"/>
    <property type="project" value="UniProtKB-UniRule"/>
</dbReference>
<reference evidence="7 8" key="1">
    <citation type="submission" date="2017-06" db="EMBL/GenBank/DDBJ databases">
        <title>Global population genomics of the pathogenic fungus Cryptococcus neoformans var. grubii.</title>
        <authorList>
            <person name="Cuomo C."/>
            <person name="Litvintseva A."/>
            <person name="Chen Y."/>
            <person name="Young S."/>
            <person name="Zeng Q."/>
            <person name="Chapman S."/>
            <person name="Gujja S."/>
            <person name="Saif S."/>
            <person name="Birren B."/>
        </authorList>
    </citation>
    <scope>NUCLEOTIDE SEQUENCE [LARGE SCALE GENOMIC DNA]</scope>
    <source>
        <strain evidence="7 8">Tu259-1</strain>
    </source>
</reference>
<accession>A0A854QLY4</accession>
<dbReference type="PANTHER" id="PTHR13043">
    <property type="entry name" value="EXOCYST COMPLEX COMPONENT SEC5"/>
    <property type="match status" value="1"/>
</dbReference>
<comment type="caution">
    <text evidence="7">The sequence shown here is derived from an EMBL/GenBank/DDBJ whole genome shotgun (WGS) entry which is preliminary data.</text>
</comment>
<keyword evidence="3 4" id="KW-0268">Exocytosis</keyword>
<name>A0A854QLY4_CRYNE</name>
<evidence type="ECO:0000256" key="4">
    <source>
        <dbReference type="RuleBase" id="RU365069"/>
    </source>
</evidence>
<evidence type="ECO:0000256" key="2">
    <source>
        <dbReference type="ARBA" id="ARBA00022448"/>
    </source>
</evidence>
<dbReference type="GO" id="GO:0006887">
    <property type="term" value="P:exocytosis"/>
    <property type="evidence" value="ECO:0007669"/>
    <property type="project" value="UniProtKB-KW"/>
</dbReference>
<keyword evidence="2 4" id="KW-0813">Transport</keyword>